<protein>
    <submittedName>
        <fullName evidence="1">Uncharacterized protein</fullName>
    </submittedName>
</protein>
<organism evidence="1 2">
    <name type="scientific">Desulfovibrio psychrotolerans</name>
    <dbReference type="NCBI Taxonomy" id="415242"/>
    <lineage>
        <taxon>Bacteria</taxon>
        <taxon>Pseudomonadati</taxon>
        <taxon>Thermodesulfobacteriota</taxon>
        <taxon>Desulfovibrionia</taxon>
        <taxon>Desulfovibrionales</taxon>
        <taxon>Desulfovibrionaceae</taxon>
        <taxon>Desulfovibrio</taxon>
    </lineage>
</organism>
<sequence>MRFPVVGVLWKNGNLLFALLVPVVLPSVLPSVLSVITGSHAQPGMSLPAVHMAQCPAATEKRPGQEAAGRCVRCCMRFGGGVISRPDRLF</sequence>
<evidence type="ECO:0000313" key="1">
    <source>
        <dbReference type="EMBL" id="GFM36019.1"/>
    </source>
</evidence>
<accession>A0A7J0BQR5</accession>
<dbReference type="EMBL" id="BLVP01000002">
    <property type="protein sequence ID" value="GFM36019.1"/>
    <property type="molecule type" value="Genomic_DNA"/>
</dbReference>
<dbReference type="Proteomes" id="UP000503820">
    <property type="component" value="Unassembled WGS sequence"/>
</dbReference>
<keyword evidence="2" id="KW-1185">Reference proteome</keyword>
<proteinExistence type="predicted"/>
<reference evidence="1 2" key="1">
    <citation type="submission" date="2020-05" db="EMBL/GenBank/DDBJ databases">
        <title>Draft genome sequence of Desulfovibrio psychrotolerans JS1T.</title>
        <authorList>
            <person name="Ueno A."/>
            <person name="Tamazawa S."/>
            <person name="Tamamura S."/>
            <person name="Murakami T."/>
            <person name="Kiyama T."/>
            <person name="Inomata H."/>
            <person name="Amano Y."/>
            <person name="Miyakawa K."/>
            <person name="Tamaki H."/>
            <person name="Naganuma T."/>
            <person name="Kaneko K."/>
        </authorList>
    </citation>
    <scope>NUCLEOTIDE SEQUENCE [LARGE SCALE GENOMIC DNA]</scope>
    <source>
        <strain evidence="1 2">JS1</strain>
    </source>
</reference>
<dbReference type="AlphaFoldDB" id="A0A7J0BQR5"/>
<name>A0A7J0BQR5_9BACT</name>
<evidence type="ECO:0000313" key="2">
    <source>
        <dbReference type="Proteomes" id="UP000503820"/>
    </source>
</evidence>
<comment type="caution">
    <text evidence="1">The sequence shown here is derived from an EMBL/GenBank/DDBJ whole genome shotgun (WGS) entry which is preliminary data.</text>
</comment>
<gene>
    <name evidence="1" type="ORF">DSM19430T_07030</name>
</gene>